<sequence>MQTLQSTTCPFECHVLRKPSYTSYTYPSPRFIIHNLKFSPIENMSCLPIASSNFLKKIILIPSSNPPDKFPMKKLATTRYDTRLFRPFSTRLAAYDPYSVPGKSPPEINTPPPVQEPSVTPEVPRTTGVPEFEPIPSENPADPPPLSPGPNPGPEFPGPPNPSPPTPDAPRPPMPSPPGVPEVPVPSPPNEPEVVPPHGPDVVPPMPPEPGPSGPNFPDMPPPIMGSNGLAFY</sequence>
<dbReference type="EMBL" id="KV010110">
    <property type="protein sequence ID" value="KZV28532.1"/>
    <property type="molecule type" value="Genomic_DNA"/>
</dbReference>
<protein>
    <submittedName>
        <fullName evidence="2">Uncharacterized protein</fullName>
    </submittedName>
</protein>
<dbReference type="OrthoDB" id="914023at2759"/>
<evidence type="ECO:0000313" key="2">
    <source>
        <dbReference type="EMBL" id="KZV28532.1"/>
    </source>
</evidence>
<evidence type="ECO:0000256" key="1">
    <source>
        <dbReference type="SAM" id="MobiDB-lite"/>
    </source>
</evidence>
<keyword evidence="3" id="KW-1185">Reference proteome</keyword>
<evidence type="ECO:0000313" key="3">
    <source>
        <dbReference type="Proteomes" id="UP000250235"/>
    </source>
</evidence>
<dbReference type="AlphaFoldDB" id="A0A2Z7B2K0"/>
<proteinExistence type="predicted"/>
<accession>A0A2Z7B2K0</accession>
<feature type="compositionally biased region" description="Pro residues" evidence="1">
    <location>
        <begin position="141"/>
        <end position="224"/>
    </location>
</feature>
<dbReference type="Proteomes" id="UP000250235">
    <property type="component" value="Unassembled WGS sequence"/>
</dbReference>
<name>A0A2Z7B2K0_9LAMI</name>
<gene>
    <name evidence="2" type="ORF">F511_31443</name>
</gene>
<dbReference type="PRINTS" id="PR01217">
    <property type="entry name" value="PRICHEXTENSN"/>
</dbReference>
<organism evidence="2 3">
    <name type="scientific">Dorcoceras hygrometricum</name>
    <dbReference type="NCBI Taxonomy" id="472368"/>
    <lineage>
        <taxon>Eukaryota</taxon>
        <taxon>Viridiplantae</taxon>
        <taxon>Streptophyta</taxon>
        <taxon>Embryophyta</taxon>
        <taxon>Tracheophyta</taxon>
        <taxon>Spermatophyta</taxon>
        <taxon>Magnoliopsida</taxon>
        <taxon>eudicotyledons</taxon>
        <taxon>Gunneridae</taxon>
        <taxon>Pentapetalae</taxon>
        <taxon>asterids</taxon>
        <taxon>lamiids</taxon>
        <taxon>Lamiales</taxon>
        <taxon>Gesneriaceae</taxon>
        <taxon>Didymocarpoideae</taxon>
        <taxon>Trichosporeae</taxon>
        <taxon>Loxocarpinae</taxon>
        <taxon>Dorcoceras</taxon>
    </lineage>
</organism>
<feature type="region of interest" description="Disordered" evidence="1">
    <location>
        <begin position="95"/>
        <end position="233"/>
    </location>
</feature>
<reference evidence="2 3" key="1">
    <citation type="journal article" date="2015" name="Proc. Natl. Acad. Sci. U.S.A.">
        <title>The resurrection genome of Boea hygrometrica: A blueprint for survival of dehydration.</title>
        <authorList>
            <person name="Xiao L."/>
            <person name="Yang G."/>
            <person name="Zhang L."/>
            <person name="Yang X."/>
            <person name="Zhao S."/>
            <person name="Ji Z."/>
            <person name="Zhou Q."/>
            <person name="Hu M."/>
            <person name="Wang Y."/>
            <person name="Chen M."/>
            <person name="Xu Y."/>
            <person name="Jin H."/>
            <person name="Xiao X."/>
            <person name="Hu G."/>
            <person name="Bao F."/>
            <person name="Hu Y."/>
            <person name="Wan P."/>
            <person name="Li L."/>
            <person name="Deng X."/>
            <person name="Kuang T."/>
            <person name="Xiang C."/>
            <person name="Zhu J.K."/>
            <person name="Oliver M.J."/>
            <person name="He Y."/>
        </authorList>
    </citation>
    <scope>NUCLEOTIDE SEQUENCE [LARGE SCALE GENOMIC DNA]</scope>
    <source>
        <strain evidence="3">cv. XS01</strain>
    </source>
</reference>